<dbReference type="Proteomes" id="UP000294547">
    <property type="component" value="Unassembled WGS sequence"/>
</dbReference>
<dbReference type="Pfam" id="PF13458">
    <property type="entry name" value="Peripla_BP_6"/>
    <property type="match status" value="1"/>
</dbReference>
<keyword evidence="2" id="KW-0732">Signal</keyword>
<dbReference type="AlphaFoldDB" id="A0A4V3CW46"/>
<dbReference type="RefSeq" id="WP_126540838.1">
    <property type="nucleotide sequence ID" value="NZ_BSPM01000004.1"/>
</dbReference>
<dbReference type="EMBL" id="SNXY01000007">
    <property type="protein sequence ID" value="TDP84948.1"/>
    <property type="molecule type" value="Genomic_DNA"/>
</dbReference>
<comment type="similarity">
    <text evidence="1">Belongs to the leucine-binding protein family.</text>
</comment>
<evidence type="ECO:0000256" key="3">
    <source>
        <dbReference type="ARBA" id="ARBA00022970"/>
    </source>
</evidence>
<reference evidence="5 6" key="1">
    <citation type="submission" date="2019-03" db="EMBL/GenBank/DDBJ databases">
        <title>Genomic Encyclopedia of Type Strains, Phase IV (KMG-IV): sequencing the most valuable type-strain genomes for metagenomic binning, comparative biology and taxonomic classification.</title>
        <authorList>
            <person name="Goeker M."/>
        </authorList>
    </citation>
    <scope>NUCLEOTIDE SEQUENCE [LARGE SCALE GENOMIC DNA]</scope>
    <source>
        <strain evidence="5 6">DSM 102969</strain>
    </source>
</reference>
<evidence type="ECO:0000259" key="4">
    <source>
        <dbReference type="Pfam" id="PF13458"/>
    </source>
</evidence>
<dbReference type="NCBIfam" id="TIGR03863">
    <property type="entry name" value="PQQ_ABC_bind"/>
    <property type="match status" value="1"/>
</dbReference>
<gene>
    <name evidence="5" type="ORF">EDD54_1792</name>
</gene>
<accession>A0A4V3CW46</accession>
<keyword evidence="3" id="KW-0029">Amino-acid transport</keyword>
<keyword evidence="3" id="KW-0813">Transport</keyword>
<dbReference type="PANTHER" id="PTHR30483:SF6">
    <property type="entry name" value="PERIPLASMIC BINDING PROTEIN OF ABC TRANSPORTER FOR NATURAL AMINO ACIDS"/>
    <property type="match status" value="1"/>
</dbReference>
<evidence type="ECO:0000313" key="6">
    <source>
        <dbReference type="Proteomes" id="UP000294547"/>
    </source>
</evidence>
<evidence type="ECO:0000256" key="1">
    <source>
        <dbReference type="ARBA" id="ARBA00010062"/>
    </source>
</evidence>
<dbReference type="GO" id="GO:0006865">
    <property type="term" value="P:amino acid transport"/>
    <property type="evidence" value="ECO:0007669"/>
    <property type="project" value="UniProtKB-KW"/>
</dbReference>
<keyword evidence="6" id="KW-1185">Reference proteome</keyword>
<dbReference type="InterPro" id="IPR051010">
    <property type="entry name" value="BCAA_transport"/>
</dbReference>
<dbReference type="PANTHER" id="PTHR30483">
    <property type="entry name" value="LEUCINE-SPECIFIC-BINDING PROTEIN"/>
    <property type="match status" value="1"/>
</dbReference>
<feature type="domain" description="Leucine-binding protein" evidence="4">
    <location>
        <begin position="107"/>
        <end position="379"/>
    </location>
</feature>
<proteinExistence type="inferred from homology"/>
<dbReference type="InterPro" id="IPR022478">
    <property type="entry name" value="ABC_transptr_sub-bd_PQQ"/>
</dbReference>
<sequence length="415" mass="45104">MRRRPGFDLIGPLTAVLLTAVAVAAVAVRPVAAADAAKARAPRVTAHYAYLGKAYPDPPPLSLLDPIVDDEGLAGARLGDRENKATGRLLGDDFVMDEVVVARDGDVAAAADALFAAGVRFVIADLDGVDLLAVAARSGAADAMILNIRDGDDDLRQSRCRANVFHVAPSYAQRTDGLAQYLIWKRWKNWLLVAGTAPADLAYAAAVERAATKFGAEIVERRSYAFEAGSRRVESGHQQVQTQMPMVTQGAPDYDVAFVADASETFGEYLSYQTDRPRPVVGTHGLVGVGWHRAFEQFGGMSLQSSFERRAKRWMRERDYDGWLAAKIFGEAVTRTGSAAPADVRAYVTGPEFRIAGHKGIGMTFRPWDNQLRQPILVMGPRALVSISPQEGFLHERSELDTLGFDLPDSTCRFP</sequence>
<dbReference type="InterPro" id="IPR028081">
    <property type="entry name" value="Leu-bd"/>
</dbReference>
<comment type="caution">
    <text evidence="5">The sequence shown here is derived from an EMBL/GenBank/DDBJ whole genome shotgun (WGS) entry which is preliminary data.</text>
</comment>
<evidence type="ECO:0000256" key="2">
    <source>
        <dbReference type="ARBA" id="ARBA00022729"/>
    </source>
</evidence>
<evidence type="ECO:0000313" key="5">
    <source>
        <dbReference type="EMBL" id="TDP84948.1"/>
    </source>
</evidence>
<dbReference type="InterPro" id="IPR028082">
    <property type="entry name" value="Peripla_BP_I"/>
</dbReference>
<dbReference type="SUPFAM" id="SSF53822">
    <property type="entry name" value="Periplasmic binding protein-like I"/>
    <property type="match status" value="1"/>
</dbReference>
<protein>
    <submittedName>
        <fullName evidence="5">Amino acid/amide ABC transporter substrate-binding protein (HAAT family)</fullName>
    </submittedName>
</protein>
<dbReference type="OrthoDB" id="5341635at2"/>
<organism evidence="5 6">
    <name type="scientific">Oharaeibacter diazotrophicus</name>
    <dbReference type="NCBI Taxonomy" id="1920512"/>
    <lineage>
        <taxon>Bacteria</taxon>
        <taxon>Pseudomonadati</taxon>
        <taxon>Pseudomonadota</taxon>
        <taxon>Alphaproteobacteria</taxon>
        <taxon>Hyphomicrobiales</taxon>
        <taxon>Pleomorphomonadaceae</taxon>
        <taxon>Oharaeibacter</taxon>
    </lineage>
</organism>
<name>A0A4V3CW46_9HYPH</name>
<dbReference type="Gene3D" id="3.40.50.2300">
    <property type="match status" value="2"/>
</dbReference>